<dbReference type="RefSeq" id="WP_102827596.1">
    <property type="nucleotide sequence ID" value="NZ_CP065721.1"/>
</dbReference>
<comment type="caution">
    <text evidence="2">The sequence shown here is derived from an EMBL/GenBank/DDBJ whole genome shotgun (WGS) entry which is preliminary data.</text>
</comment>
<dbReference type="NCBIfam" id="TIGR02099">
    <property type="entry name" value="YhdP family protein"/>
    <property type="match status" value="1"/>
</dbReference>
<dbReference type="InterPro" id="IPR011836">
    <property type="entry name" value="YhdP"/>
</dbReference>
<sequence length="1267" mass="138162">MNRLARFLAVLLRQSLSIAALGLVVAALYVSLGRQLVPLVAEYHLQAQDKATELLAMPVQLGRLEGRWQGLAPQLLAHDVLLGEGAAAMHLERLVVVPDIAGSLWARELRLAALRFEGVRLSLTQDADGRWRVEGLPARDKQPPTDPAKLLRSLQKIRALVLVDSQLTVEPFGETPLTLTYANLSLQNDGGDLRLDGRTVLPDGQPLALQVRAQLQPERWQQAAVDVYLSLPQSDWAAWLPKKLTADWRLDRVQAGGEAWLSWRQERLARAVLRLDAPRVEAAYGKHPVQNLDDLALTAYADRTERGYRLLIDELGFNLGESRWGEARLLIEHDEHSNSWQLQADRLGVAPLATLTQALAPLPESAAEILADLAPRGTLRALQATYRPGLTGAERLQFAAQLDQVTIGAHHWIPAVEQVSGSIQGDLAGGELRIDSQDFALHLAPLFPQPWRYRQAQGRLRWSLDEQAFTLVAPYLRLDGEEGQLAGDFLIRLNRDPAIEDYMDLRVGLTQGDARYTEKYLPTRSPALSPALSEWLHTAIRGGAIEQGYFQYQGSLHKDAVDGARSISLYFKVRDAELAYQPGWPALREGRGEVLIEDSGVRVRLAEGRILDSRVQNATAEIPHAAPGQKPHLAINGQLQSSVGDGLKILREAPLGAAEIFAGWQGEGELDGSLALLIPLAKGEPPHVLVDFASRAATLHIASPELDFAQLSGQFRYDTDAGFSARDIRAQLFGRLVRGSAVATGDRRNPATRIEAQGDITLQRLATWLGLQQPLPASGELPYQLRLDLAGADSRLQLDSSLAGLAIELPAPFGKPAGERRDTTLRMTLQGAERRYAVQHGELASLNFAAPAADWQAGRGELRLGAGAAALPTARGLRVRGRLEQLDWQAWQSVREHYLPAAGGSTTVPLLREAQLDIGRFDGFGTRIDALGIELRRATDAWTLNLRSDLINGTVQLPDADGAPLVADLQRLRLPAAAPAAEPAQRSDPLADVDPTRLPAMDITVAEVVQGEAPLGRWALKMRPVANGVAFSALDLNLKGLRIEGAGEWRAGRSAFKGRLSGGNLADVLLAWGFAPSTTSERFRMDVDGSWPGSPAWFGLARFSGNMQPRLRKGQFVEVEGSAQALRVFGLLNFNSIGRRLRLDFSDLFGKGLSYDRMGGELQASDGIYRTREPITVTGPSSNLELNGTLDMVNDRIDAKLLVTLPVSNNLPLAALIVGAPAVGGALFVVDKLLGDKVARFASVQYNVEGPWQSPQISFDKPFEKPN</sequence>
<dbReference type="InterPro" id="IPR025263">
    <property type="entry name" value="YhdP_central"/>
</dbReference>
<protein>
    <submittedName>
        <fullName evidence="2">TIGR02099 family protein</fullName>
    </submittedName>
</protein>
<gene>
    <name evidence="2" type="ORF">CXK95_03130</name>
</gene>
<feature type="domain" description="YhdP central" evidence="1">
    <location>
        <begin position="8"/>
        <end position="1257"/>
    </location>
</feature>
<dbReference type="EMBL" id="POUK01000001">
    <property type="protein sequence ID" value="PNF78303.1"/>
    <property type="molecule type" value="Genomic_DNA"/>
</dbReference>
<evidence type="ECO:0000313" key="3">
    <source>
        <dbReference type="Proteomes" id="UP000235881"/>
    </source>
</evidence>
<accession>A0A8E2QGC4</accession>
<dbReference type="PANTHER" id="PTHR38690">
    <property type="entry name" value="PROTEASE-RELATED"/>
    <property type="match status" value="1"/>
</dbReference>
<evidence type="ECO:0000259" key="1">
    <source>
        <dbReference type="Pfam" id="PF13116"/>
    </source>
</evidence>
<proteinExistence type="predicted"/>
<dbReference type="PANTHER" id="PTHR38690:SF1">
    <property type="entry name" value="PROTEASE"/>
    <property type="match status" value="1"/>
</dbReference>
<dbReference type="AlphaFoldDB" id="A0A8E2QGC4"/>
<organism evidence="2 3">
    <name type="scientific">Stutzerimonas degradans</name>
    <dbReference type="NCBI Taxonomy" id="2968968"/>
    <lineage>
        <taxon>Bacteria</taxon>
        <taxon>Pseudomonadati</taxon>
        <taxon>Pseudomonadota</taxon>
        <taxon>Gammaproteobacteria</taxon>
        <taxon>Pseudomonadales</taxon>
        <taxon>Pseudomonadaceae</taxon>
        <taxon>Stutzerimonas</taxon>
    </lineage>
</organism>
<dbReference type="Proteomes" id="UP000235881">
    <property type="component" value="Unassembled WGS sequence"/>
</dbReference>
<evidence type="ECO:0000313" key="2">
    <source>
        <dbReference type="EMBL" id="PNF78303.1"/>
    </source>
</evidence>
<keyword evidence="3" id="KW-1185">Reference proteome</keyword>
<reference evidence="2 3" key="1">
    <citation type="submission" date="2018-01" db="EMBL/GenBank/DDBJ databases">
        <title>Denitrification phenotypes of diverse strains of Pseudomonas stutzeri.</title>
        <authorList>
            <person name="Milligan D.A."/>
            <person name="Bergaust L."/>
            <person name="Bakken L.R."/>
            <person name="Frostegard A."/>
        </authorList>
    </citation>
    <scope>NUCLEOTIDE SEQUENCE [LARGE SCALE GENOMIC DNA]</scope>
    <source>
        <strain evidence="2 3">DSM 50238</strain>
    </source>
</reference>
<name>A0A8E2QGC4_9GAMM</name>
<dbReference type="Pfam" id="PF13116">
    <property type="entry name" value="YhdP"/>
    <property type="match status" value="1"/>
</dbReference>